<evidence type="ECO:0000256" key="1">
    <source>
        <dbReference type="ARBA" id="ARBA00004141"/>
    </source>
</evidence>
<proteinExistence type="predicted"/>
<dbReference type="PANTHER" id="PTHR42910">
    <property type="entry name" value="TRANSPORTER SCO4007-RELATED"/>
    <property type="match status" value="1"/>
</dbReference>
<feature type="transmembrane region" description="Helical" evidence="2">
    <location>
        <begin position="233"/>
        <end position="252"/>
    </location>
</feature>
<dbReference type="SUPFAM" id="SSF103473">
    <property type="entry name" value="MFS general substrate transporter"/>
    <property type="match status" value="1"/>
</dbReference>
<dbReference type="InterPro" id="IPR020846">
    <property type="entry name" value="MFS_dom"/>
</dbReference>
<dbReference type="AlphaFoldDB" id="A0A9N9LL87"/>
<dbReference type="InterPro" id="IPR036259">
    <property type="entry name" value="MFS_trans_sf"/>
</dbReference>
<feature type="transmembrane region" description="Helical" evidence="2">
    <location>
        <begin position="199"/>
        <end position="221"/>
    </location>
</feature>
<feature type="transmembrane region" description="Helical" evidence="2">
    <location>
        <begin position="146"/>
        <end position="179"/>
    </location>
</feature>
<feature type="domain" description="Major facilitator superfamily (MFS) profile" evidence="3">
    <location>
        <begin position="76"/>
        <end position="360"/>
    </location>
</feature>
<accession>A0A9N9LL87</accession>
<dbReference type="PANTHER" id="PTHR42910:SF1">
    <property type="entry name" value="MAJOR FACILITATOR SUPERFAMILY (MFS) PROFILE DOMAIN-CONTAINING PROTEIN"/>
    <property type="match status" value="1"/>
</dbReference>
<dbReference type="GO" id="GO:0022857">
    <property type="term" value="F:transmembrane transporter activity"/>
    <property type="evidence" value="ECO:0007669"/>
    <property type="project" value="InterPro"/>
</dbReference>
<protein>
    <recommendedName>
        <fullName evidence="3">Major facilitator superfamily (MFS) profile domain-containing protein</fullName>
    </recommendedName>
</protein>
<dbReference type="CDD" id="cd17324">
    <property type="entry name" value="MFS_NepI_like"/>
    <property type="match status" value="1"/>
</dbReference>
<organism evidence="4 5">
    <name type="scientific">Hymenoscyphus albidus</name>
    <dbReference type="NCBI Taxonomy" id="595503"/>
    <lineage>
        <taxon>Eukaryota</taxon>
        <taxon>Fungi</taxon>
        <taxon>Dikarya</taxon>
        <taxon>Ascomycota</taxon>
        <taxon>Pezizomycotina</taxon>
        <taxon>Leotiomycetes</taxon>
        <taxon>Helotiales</taxon>
        <taxon>Helotiaceae</taxon>
        <taxon>Hymenoscyphus</taxon>
    </lineage>
</organism>
<keyword evidence="5" id="KW-1185">Reference proteome</keyword>
<reference evidence="4" key="1">
    <citation type="submission" date="2021-07" db="EMBL/GenBank/DDBJ databases">
        <authorList>
            <person name="Durling M."/>
        </authorList>
    </citation>
    <scope>NUCLEOTIDE SEQUENCE</scope>
</reference>
<feature type="transmembrane region" description="Helical" evidence="2">
    <location>
        <begin position="116"/>
        <end position="134"/>
    </location>
</feature>
<dbReference type="Pfam" id="PF07690">
    <property type="entry name" value="MFS_1"/>
    <property type="match status" value="1"/>
</dbReference>
<comment type="subcellular location">
    <subcellularLocation>
        <location evidence="1">Membrane</location>
        <topology evidence="1">Multi-pass membrane protein</topology>
    </subcellularLocation>
</comment>
<dbReference type="OrthoDB" id="2105912at2759"/>
<feature type="non-terminal residue" evidence="4">
    <location>
        <position position="360"/>
    </location>
</feature>
<dbReference type="PROSITE" id="PS50850">
    <property type="entry name" value="MFS"/>
    <property type="match status" value="1"/>
</dbReference>
<gene>
    <name evidence="4" type="ORF">HYALB_00010645</name>
</gene>
<keyword evidence="2" id="KW-1133">Transmembrane helix</keyword>
<feature type="transmembrane region" description="Helical" evidence="2">
    <location>
        <begin position="281"/>
        <end position="307"/>
    </location>
</feature>
<evidence type="ECO:0000313" key="4">
    <source>
        <dbReference type="EMBL" id="CAG8974394.1"/>
    </source>
</evidence>
<dbReference type="Proteomes" id="UP000701801">
    <property type="component" value="Unassembled WGS sequence"/>
</dbReference>
<dbReference type="GO" id="GO:0016020">
    <property type="term" value="C:membrane"/>
    <property type="evidence" value="ECO:0007669"/>
    <property type="project" value="UniProtKB-SubCell"/>
</dbReference>
<keyword evidence="2" id="KW-0812">Transmembrane</keyword>
<dbReference type="EMBL" id="CAJVRM010000102">
    <property type="protein sequence ID" value="CAG8974394.1"/>
    <property type="molecule type" value="Genomic_DNA"/>
</dbReference>
<dbReference type="Gene3D" id="1.20.1250.20">
    <property type="entry name" value="MFS general substrate transporter like domains"/>
    <property type="match status" value="1"/>
</dbReference>
<evidence type="ECO:0000259" key="3">
    <source>
        <dbReference type="PROSITE" id="PS50850"/>
    </source>
</evidence>
<sequence>MADLSLEAGIDSLSLAERKDPTKREPDVATEESTFAALEKERNGVEENTSIKRLWKFLTWTPERCRWNPEKPPKFNMAMNLLFGFACTFTVANLYYNHPILNILAVEFNISDEAASLVPTIMQAGYACGLLFLCPLGDIFPRRPFVLLLVFFTATIWLGLCLTTSYPLFLTLSFLTALTTVTPQLMLPLVGDLAPPHRRASALSIVVSGLLLGMLIARLLAGILTQYTSWRSVYFLALALQYLILILLWLFMPDYPSTNPAGLNYFKMLWSIARLLLEEPVLVQACLVAVLVSTTFTSFWTTLTFLLAGEPYGFEPVRIGLFALIGIGSIMLGPFYSRWIIDKLPPLHSVLLGTLYSTSP</sequence>
<feature type="transmembrane region" description="Helical" evidence="2">
    <location>
        <begin position="77"/>
        <end position="96"/>
    </location>
</feature>
<feature type="transmembrane region" description="Helical" evidence="2">
    <location>
        <begin position="319"/>
        <end position="341"/>
    </location>
</feature>
<name>A0A9N9LL87_9HELO</name>
<evidence type="ECO:0000313" key="5">
    <source>
        <dbReference type="Proteomes" id="UP000701801"/>
    </source>
</evidence>
<evidence type="ECO:0000256" key="2">
    <source>
        <dbReference type="SAM" id="Phobius"/>
    </source>
</evidence>
<comment type="caution">
    <text evidence="4">The sequence shown here is derived from an EMBL/GenBank/DDBJ whole genome shotgun (WGS) entry which is preliminary data.</text>
</comment>
<dbReference type="InterPro" id="IPR011701">
    <property type="entry name" value="MFS"/>
</dbReference>
<keyword evidence="2" id="KW-0472">Membrane</keyword>